<organism evidence="3 4">
    <name type="scientific">Favolaschia claudopus</name>
    <dbReference type="NCBI Taxonomy" id="2862362"/>
    <lineage>
        <taxon>Eukaryota</taxon>
        <taxon>Fungi</taxon>
        <taxon>Dikarya</taxon>
        <taxon>Basidiomycota</taxon>
        <taxon>Agaricomycotina</taxon>
        <taxon>Agaricomycetes</taxon>
        <taxon>Agaricomycetidae</taxon>
        <taxon>Agaricales</taxon>
        <taxon>Marasmiineae</taxon>
        <taxon>Mycenaceae</taxon>
        <taxon>Favolaschia</taxon>
    </lineage>
</organism>
<keyword evidence="4" id="KW-1185">Reference proteome</keyword>
<comment type="caution">
    <text evidence="3">The sequence shown here is derived from an EMBL/GenBank/DDBJ whole genome shotgun (WGS) entry which is preliminary data.</text>
</comment>
<protein>
    <submittedName>
        <fullName evidence="3">Uncharacterized protein</fullName>
    </submittedName>
</protein>
<dbReference type="EMBL" id="JAWWNJ010000003">
    <property type="protein sequence ID" value="KAK7059652.1"/>
    <property type="molecule type" value="Genomic_DNA"/>
</dbReference>
<proteinExistence type="predicted"/>
<feature type="transmembrane region" description="Helical" evidence="2">
    <location>
        <begin position="300"/>
        <end position="323"/>
    </location>
</feature>
<feature type="region of interest" description="Disordered" evidence="1">
    <location>
        <begin position="252"/>
        <end position="293"/>
    </location>
</feature>
<dbReference type="AlphaFoldDB" id="A0AAW0E750"/>
<evidence type="ECO:0000256" key="2">
    <source>
        <dbReference type="SAM" id="Phobius"/>
    </source>
</evidence>
<feature type="region of interest" description="Disordered" evidence="1">
    <location>
        <begin position="1"/>
        <end position="22"/>
    </location>
</feature>
<keyword evidence="2" id="KW-0472">Membrane</keyword>
<evidence type="ECO:0000313" key="4">
    <source>
        <dbReference type="Proteomes" id="UP001362999"/>
    </source>
</evidence>
<gene>
    <name evidence="3" type="ORF">R3P38DRAFT_2837077</name>
</gene>
<evidence type="ECO:0000313" key="3">
    <source>
        <dbReference type="EMBL" id="KAK7059652.1"/>
    </source>
</evidence>
<sequence>MQPLRIDATSPLIHYDGPGSDPQAKWSKHRNHIHVVCNDTPCSATLKATGIGSSILAVGNCNDDSQKNCLSGQLGPMNGTPNDSQNQLQVTFEGPPGQTLSVNNSLQLNGTDFEFHYINWTSTVSSSKPEETFHSKESLFHFDGEWNIDDKGSSTSKVGASVNFTFQGDHVALYGVTGQGTSYTAQLDGDAAVQLGQVFDFTSVGDPPPNQLIFFGNNFSSGPHYLTLKLTANAASPSFPFTVNYATVDGDVNPQNSSSSSPSTSAVVPGASANGTHFPHPPPFGPSGDHDHHGLTQTQIIGLVVGITVSGTLLLIALGYILCMRRRRNKAKKKAAASEKSYYDLTPTPPPPPPTQPLYYAPTHTDFSASSAPVLPMPTNANDDPNIQIYDYDFERAGVDRSHSYYSQSSMTLADGSEGIHQTDAYGRYKIQSIARDSEGYFVKGKTTQRYTAENLGGTQGGGEGGLGYAI</sequence>
<name>A0AAW0E750_9AGAR</name>
<evidence type="ECO:0000256" key="1">
    <source>
        <dbReference type="SAM" id="MobiDB-lite"/>
    </source>
</evidence>
<reference evidence="3 4" key="1">
    <citation type="journal article" date="2024" name="J Genomics">
        <title>Draft genome sequencing and assembly of Favolaschia claudopus CIRM-BRFM 2984 isolated from oak limbs.</title>
        <authorList>
            <person name="Navarro D."/>
            <person name="Drula E."/>
            <person name="Chaduli D."/>
            <person name="Cazenave R."/>
            <person name="Ahrendt S."/>
            <person name="Wang J."/>
            <person name="Lipzen A."/>
            <person name="Daum C."/>
            <person name="Barry K."/>
            <person name="Grigoriev I.V."/>
            <person name="Favel A."/>
            <person name="Rosso M.N."/>
            <person name="Martin F."/>
        </authorList>
    </citation>
    <scope>NUCLEOTIDE SEQUENCE [LARGE SCALE GENOMIC DNA]</scope>
    <source>
        <strain evidence="3 4">CIRM-BRFM 2984</strain>
    </source>
</reference>
<dbReference type="Proteomes" id="UP001362999">
    <property type="component" value="Unassembled WGS sequence"/>
</dbReference>
<feature type="compositionally biased region" description="Low complexity" evidence="1">
    <location>
        <begin position="257"/>
        <end position="273"/>
    </location>
</feature>
<keyword evidence="2" id="KW-1133">Transmembrane helix</keyword>
<keyword evidence="2" id="KW-0812">Transmembrane</keyword>
<accession>A0AAW0E750</accession>
<dbReference type="Gene3D" id="2.60.120.260">
    <property type="entry name" value="Galactose-binding domain-like"/>
    <property type="match status" value="1"/>
</dbReference>